<organism evidence="12 13">
    <name type="scientific">Rhynchospora breviuscula</name>
    <dbReference type="NCBI Taxonomy" id="2022672"/>
    <lineage>
        <taxon>Eukaryota</taxon>
        <taxon>Viridiplantae</taxon>
        <taxon>Streptophyta</taxon>
        <taxon>Embryophyta</taxon>
        <taxon>Tracheophyta</taxon>
        <taxon>Spermatophyta</taxon>
        <taxon>Magnoliopsida</taxon>
        <taxon>Liliopsida</taxon>
        <taxon>Poales</taxon>
        <taxon>Cyperaceae</taxon>
        <taxon>Cyperoideae</taxon>
        <taxon>Rhynchosporeae</taxon>
        <taxon>Rhynchospora</taxon>
    </lineage>
</organism>
<evidence type="ECO:0000256" key="10">
    <source>
        <dbReference type="RuleBase" id="RU079119"/>
    </source>
</evidence>
<dbReference type="Proteomes" id="UP001151287">
    <property type="component" value="Unassembled WGS sequence"/>
</dbReference>
<dbReference type="PANTHER" id="PTHR22883">
    <property type="entry name" value="ZINC FINGER DHHC DOMAIN CONTAINING PROTEIN"/>
    <property type="match status" value="1"/>
</dbReference>
<dbReference type="AlphaFoldDB" id="A0A9Q0HNE5"/>
<keyword evidence="8" id="KW-0449">Lipoprotein</keyword>
<comment type="caution">
    <text evidence="12">The sequence shown here is derived from an EMBL/GenBank/DDBJ whole genome shotgun (WGS) entry which is preliminary data.</text>
</comment>
<keyword evidence="6 10" id="KW-0472">Membrane</keyword>
<dbReference type="EMBL" id="JAMQYH010000003">
    <property type="protein sequence ID" value="KAJ1692577.1"/>
    <property type="molecule type" value="Genomic_DNA"/>
</dbReference>
<gene>
    <name evidence="12" type="ORF">LUZ63_009275</name>
</gene>
<feature type="transmembrane region" description="Helical" evidence="10">
    <location>
        <begin position="37"/>
        <end position="57"/>
    </location>
</feature>
<evidence type="ECO:0000256" key="2">
    <source>
        <dbReference type="ARBA" id="ARBA00008574"/>
    </source>
</evidence>
<protein>
    <recommendedName>
        <fullName evidence="10">S-acyltransferase</fullName>
        <ecNumber evidence="10">2.3.1.225</ecNumber>
    </recommendedName>
    <alternativeName>
        <fullName evidence="10">Palmitoyltransferase</fullName>
    </alternativeName>
</protein>
<keyword evidence="7" id="KW-0564">Palmitate</keyword>
<keyword evidence="3 10" id="KW-0808">Transferase</keyword>
<dbReference type="GO" id="GO:0006612">
    <property type="term" value="P:protein targeting to membrane"/>
    <property type="evidence" value="ECO:0007669"/>
    <property type="project" value="TreeGrafter"/>
</dbReference>
<keyword evidence="13" id="KW-1185">Reference proteome</keyword>
<evidence type="ECO:0000313" key="12">
    <source>
        <dbReference type="EMBL" id="KAJ1692577.1"/>
    </source>
</evidence>
<evidence type="ECO:0000256" key="7">
    <source>
        <dbReference type="ARBA" id="ARBA00023139"/>
    </source>
</evidence>
<evidence type="ECO:0000256" key="1">
    <source>
        <dbReference type="ARBA" id="ARBA00004127"/>
    </source>
</evidence>
<evidence type="ECO:0000256" key="3">
    <source>
        <dbReference type="ARBA" id="ARBA00022679"/>
    </source>
</evidence>
<dbReference type="Pfam" id="PF01529">
    <property type="entry name" value="DHHC"/>
    <property type="match status" value="1"/>
</dbReference>
<dbReference type="PROSITE" id="PS50216">
    <property type="entry name" value="DHHC"/>
    <property type="match status" value="1"/>
</dbReference>
<evidence type="ECO:0000256" key="5">
    <source>
        <dbReference type="ARBA" id="ARBA00022989"/>
    </source>
</evidence>
<accession>A0A9Q0HNE5</accession>
<feature type="transmembrane region" description="Helical" evidence="10">
    <location>
        <begin position="202"/>
        <end position="223"/>
    </location>
</feature>
<comment type="domain">
    <text evidence="10">The DHHC domain is required for palmitoyltransferase activity.</text>
</comment>
<name>A0A9Q0HNE5_9POAL</name>
<evidence type="ECO:0000256" key="4">
    <source>
        <dbReference type="ARBA" id="ARBA00022692"/>
    </source>
</evidence>
<dbReference type="EC" id="2.3.1.225" evidence="10"/>
<dbReference type="GO" id="GO:0005783">
    <property type="term" value="C:endoplasmic reticulum"/>
    <property type="evidence" value="ECO:0007669"/>
    <property type="project" value="TreeGrafter"/>
</dbReference>
<feature type="transmembrane region" description="Helical" evidence="10">
    <location>
        <begin position="235"/>
        <end position="264"/>
    </location>
</feature>
<keyword evidence="5 10" id="KW-1133">Transmembrane helix</keyword>
<proteinExistence type="inferred from homology"/>
<reference evidence="12" key="1">
    <citation type="journal article" date="2022" name="Cell">
        <title>Repeat-based holocentromeres influence genome architecture and karyotype evolution.</title>
        <authorList>
            <person name="Hofstatter P.G."/>
            <person name="Thangavel G."/>
            <person name="Lux T."/>
            <person name="Neumann P."/>
            <person name="Vondrak T."/>
            <person name="Novak P."/>
            <person name="Zhang M."/>
            <person name="Costa L."/>
            <person name="Castellani M."/>
            <person name="Scott A."/>
            <person name="Toegelov H."/>
            <person name="Fuchs J."/>
            <person name="Mata-Sucre Y."/>
            <person name="Dias Y."/>
            <person name="Vanzela A.L.L."/>
            <person name="Huettel B."/>
            <person name="Almeida C.C.S."/>
            <person name="Simkova H."/>
            <person name="Souza G."/>
            <person name="Pedrosa-Harand A."/>
            <person name="Macas J."/>
            <person name="Mayer K.F.X."/>
            <person name="Houben A."/>
            <person name="Marques A."/>
        </authorList>
    </citation>
    <scope>NUCLEOTIDE SEQUENCE</scope>
    <source>
        <strain evidence="12">RhyBre1mFocal</strain>
    </source>
</reference>
<dbReference type="InterPro" id="IPR039859">
    <property type="entry name" value="PFA4/ZDH16/20/ERF2-like"/>
</dbReference>
<feature type="domain" description="Palmitoyltransferase DHHC" evidence="11">
    <location>
        <begin position="158"/>
        <end position="274"/>
    </location>
</feature>
<evidence type="ECO:0000256" key="9">
    <source>
        <dbReference type="ARBA" id="ARBA00023315"/>
    </source>
</evidence>
<keyword evidence="4 10" id="KW-0812">Transmembrane</keyword>
<dbReference type="GO" id="GO:0005794">
    <property type="term" value="C:Golgi apparatus"/>
    <property type="evidence" value="ECO:0007669"/>
    <property type="project" value="TreeGrafter"/>
</dbReference>
<evidence type="ECO:0000313" key="13">
    <source>
        <dbReference type="Proteomes" id="UP001151287"/>
    </source>
</evidence>
<comment type="subcellular location">
    <subcellularLocation>
        <location evidence="1">Endomembrane system</location>
        <topology evidence="1">Multi-pass membrane protein</topology>
    </subcellularLocation>
</comment>
<comment type="catalytic activity">
    <reaction evidence="10">
        <text>L-cysteinyl-[protein] + hexadecanoyl-CoA = S-hexadecanoyl-L-cysteinyl-[protein] + CoA</text>
        <dbReference type="Rhea" id="RHEA:36683"/>
        <dbReference type="Rhea" id="RHEA-COMP:10131"/>
        <dbReference type="Rhea" id="RHEA-COMP:11032"/>
        <dbReference type="ChEBI" id="CHEBI:29950"/>
        <dbReference type="ChEBI" id="CHEBI:57287"/>
        <dbReference type="ChEBI" id="CHEBI:57379"/>
        <dbReference type="ChEBI" id="CHEBI:74151"/>
        <dbReference type="EC" id="2.3.1.225"/>
    </reaction>
</comment>
<comment type="similarity">
    <text evidence="2 10">Belongs to the DHHC palmitoyltransferase family.</text>
</comment>
<feature type="transmembrane region" description="Helical" evidence="10">
    <location>
        <begin position="69"/>
        <end position="88"/>
    </location>
</feature>
<sequence length="339" mass="38889">MTTVGCCSPLTEARATLADAFFRRFPCLANHDTRCSIYLKLVVLVLHITLVGVVFLFDADLVQQTKQHPWCTVIFVIVFLAALFQYFAMCCSSPGYVVDAMREVSKMYNSAADSSTLDRRQFVSITEDLNFSSTQSISSWQKVVTDLYPPGSASRHWACDHCKIIRPPRAKHCNDCDKCVLQFDHHCAWLGTCIGKGNHCQFWWYILSETVLCVWTMALYLSYTRSHASKEWWQYIIIIVLFVILSMSLILFVALLIFHTYLVLTNQTTYEFTRRRRVFYFRGIPAKVHPFSRGICENIFTTCCSMGAVYKLETMPSIEELEARATPYTCVDIVSCRCC</sequence>
<dbReference type="InterPro" id="IPR001594">
    <property type="entry name" value="Palmitoyltrfase_DHHC"/>
</dbReference>
<evidence type="ECO:0000256" key="8">
    <source>
        <dbReference type="ARBA" id="ARBA00023288"/>
    </source>
</evidence>
<dbReference type="OrthoDB" id="9909019at2759"/>
<keyword evidence="9 10" id="KW-0012">Acyltransferase</keyword>
<evidence type="ECO:0000256" key="6">
    <source>
        <dbReference type="ARBA" id="ARBA00023136"/>
    </source>
</evidence>
<evidence type="ECO:0000259" key="11">
    <source>
        <dbReference type="Pfam" id="PF01529"/>
    </source>
</evidence>
<dbReference type="GO" id="GO:0019706">
    <property type="term" value="F:protein-cysteine S-palmitoyltransferase activity"/>
    <property type="evidence" value="ECO:0007669"/>
    <property type="project" value="UniProtKB-EC"/>
</dbReference>
<dbReference type="PANTHER" id="PTHR22883:SF301">
    <property type="entry name" value="PALMITOYLTRANSFERASE ZDHHC12"/>
    <property type="match status" value="1"/>
</dbReference>